<sequence length="99" mass="10899">MPRSKVDAGGGGGGPSMAAAPVVEGEVNLNSAEARAAAVAALKSDKRKLHIMLKNYERQFKEKHGREVSCPEDIAPVESEYQRYKEIKRQLIRIQNPQP</sequence>
<dbReference type="InterPro" id="IPR039102">
    <property type="entry name" value="FAM13"/>
</dbReference>
<accession>A0A7S2UXR7</accession>
<dbReference type="InterPro" id="IPR059029">
    <property type="entry name" value="FAM13A_dom"/>
</dbReference>
<evidence type="ECO:0000259" key="1">
    <source>
        <dbReference type="Pfam" id="PF26116"/>
    </source>
</evidence>
<proteinExistence type="predicted"/>
<dbReference type="PANTHER" id="PTHR15904:SF17">
    <property type="entry name" value="RHO-GAP DOMAIN-CONTAINING PROTEIN"/>
    <property type="match status" value="1"/>
</dbReference>
<dbReference type="PANTHER" id="PTHR15904">
    <property type="entry name" value="FAM13"/>
    <property type="match status" value="1"/>
</dbReference>
<dbReference type="Pfam" id="PF26116">
    <property type="entry name" value="FAM13A"/>
    <property type="match status" value="1"/>
</dbReference>
<protein>
    <recommendedName>
        <fullName evidence="1">FAM13A-like domain-containing protein</fullName>
    </recommendedName>
</protein>
<organism evidence="2">
    <name type="scientific">Fibrocapsa japonica</name>
    <dbReference type="NCBI Taxonomy" id="94617"/>
    <lineage>
        <taxon>Eukaryota</taxon>
        <taxon>Sar</taxon>
        <taxon>Stramenopiles</taxon>
        <taxon>Ochrophyta</taxon>
        <taxon>Raphidophyceae</taxon>
        <taxon>Chattonellales</taxon>
        <taxon>Chattonellaceae</taxon>
        <taxon>Fibrocapsa</taxon>
    </lineage>
</organism>
<evidence type="ECO:0000313" key="2">
    <source>
        <dbReference type="EMBL" id="CAD9860783.1"/>
    </source>
</evidence>
<reference evidence="2" key="1">
    <citation type="submission" date="2021-01" db="EMBL/GenBank/DDBJ databases">
        <authorList>
            <person name="Corre E."/>
            <person name="Pelletier E."/>
            <person name="Niang G."/>
            <person name="Scheremetjew M."/>
            <person name="Finn R."/>
            <person name="Kale V."/>
            <person name="Holt S."/>
            <person name="Cochrane G."/>
            <person name="Meng A."/>
            <person name="Brown T."/>
            <person name="Cohen L."/>
        </authorList>
    </citation>
    <scope>NUCLEOTIDE SEQUENCE</scope>
    <source>
        <strain evidence="2">CCMP1661</strain>
    </source>
</reference>
<dbReference type="AlphaFoldDB" id="A0A7S2UXR7"/>
<feature type="domain" description="FAM13A-like" evidence="1">
    <location>
        <begin position="35"/>
        <end position="93"/>
    </location>
</feature>
<name>A0A7S2UXR7_9STRA</name>
<dbReference type="EMBL" id="HBHR01006741">
    <property type="protein sequence ID" value="CAD9860783.1"/>
    <property type="molecule type" value="Transcribed_RNA"/>
</dbReference>
<gene>
    <name evidence="2" type="ORF">FJAP1339_LOCUS3304</name>
</gene>